<dbReference type="SMART" id="SM00331">
    <property type="entry name" value="PP2C_SIG"/>
    <property type="match status" value="1"/>
</dbReference>
<evidence type="ECO:0000313" key="2">
    <source>
        <dbReference type="EMBL" id="MDS3860800.1"/>
    </source>
</evidence>
<comment type="caution">
    <text evidence="2">The sequence shown here is derived from an EMBL/GenBank/DDBJ whole genome shotgun (WGS) entry which is preliminary data.</text>
</comment>
<dbReference type="Pfam" id="PF13672">
    <property type="entry name" value="PP2C_2"/>
    <property type="match status" value="1"/>
</dbReference>
<dbReference type="NCBIfam" id="NF033484">
    <property type="entry name" value="Stp1_PP2C_phos"/>
    <property type="match status" value="1"/>
</dbReference>
<dbReference type="AlphaFoldDB" id="A0AAE4FTY0"/>
<protein>
    <submittedName>
        <fullName evidence="2">Stp1/IreP family PP2C-type Ser/Thr phosphatase</fullName>
    </submittedName>
</protein>
<organism evidence="2 3">
    <name type="scientific">Pseudocalidococcus azoricus BACA0444</name>
    <dbReference type="NCBI Taxonomy" id="2918990"/>
    <lineage>
        <taxon>Bacteria</taxon>
        <taxon>Bacillati</taxon>
        <taxon>Cyanobacteriota</taxon>
        <taxon>Cyanophyceae</taxon>
        <taxon>Acaryochloridales</taxon>
        <taxon>Thermosynechococcaceae</taxon>
        <taxon>Pseudocalidococcus</taxon>
        <taxon>Pseudocalidococcus azoricus</taxon>
    </lineage>
</organism>
<dbReference type="PROSITE" id="PS51746">
    <property type="entry name" value="PPM_2"/>
    <property type="match status" value="1"/>
</dbReference>
<gene>
    <name evidence="2" type="ORF">RIF25_08230</name>
</gene>
<dbReference type="Gene3D" id="3.60.40.10">
    <property type="entry name" value="PPM-type phosphatase domain"/>
    <property type="match status" value="1"/>
</dbReference>
<dbReference type="SUPFAM" id="SSF81606">
    <property type="entry name" value="PP2C-like"/>
    <property type="match status" value="1"/>
</dbReference>
<accession>A0AAE4FTY0</accession>
<dbReference type="CDD" id="cd00143">
    <property type="entry name" value="PP2Cc"/>
    <property type="match status" value="1"/>
</dbReference>
<dbReference type="EMBL" id="JAVMIP010000006">
    <property type="protein sequence ID" value="MDS3860800.1"/>
    <property type="molecule type" value="Genomic_DNA"/>
</dbReference>
<proteinExistence type="predicted"/>
<dbReference type="GO" id="GO:0004722">
    <property type="term" value="F:protein serine/threonine phosphatase activity"/>
    <property type="evidence" value="ECO:0007669"/>
    <property type="project" value="InterPro"/>
</dbReference>
<dbReference type="InterPro" id="IPR001932">
    <property type="entry name" value="PPM-type_phosphatase-like_dom"/>
</dbReference>
<dbReference type="Proteomes" id="UP001268256">
    <property type="component" value="Unassembled WGS sequence"/>
</dbReference>
<reference evidence="3" key="1">
    <citation type="submission" date="2023-07" db="EMBL/GenBank/DDBJ databases">
        <authorList>
            <person name="Luz R."/>
            <person name="Cordeiro R."/>
            <person name="Fonseca A."/>
            <person name="Goncalves V."/>
        </authorList>
    </citation>
    <scope>NUCLEOTIDE SEQUENCE [LARGE SCALE GENOMIC DNA]</scope>
    <source>
        <strain evidence="3">BACA0444</strain>
    </source>
</reference>
<evidence type="ECO:0000313" key="3">
    <source>
        <dbReference type="Proteomes" id="UP001268256"/>
    </source>
</evidence>
<sequence length="238" mass="26499">MKFIGLTDTGLVRKNNQDSFWLDDPQGRFFIVADGMGGYIGGEVASQLAVEKISQHLEKNLAHQPFDPVQTLKDAFFAANQAILAEQLNHVEQSDMGTTAVVLLLDGERAWCAHVGDSRIYHWRDNKLAQVTEDHTWIAQAVRLGTLSLEQARHHPWRHVLSQCLGREDLMTVDIEPIQVQAGDRFLLCSDGLTEELTEELLEIYLSDPNQAEAAKNLVDAAKDSGGRDNITVVLITL</sequence>
<dbReference type="InterPro" id="IPR036457">
    <property type="entry name" value="PPM-type-like_dom_sf"/>
</dbReference>
<keyword evidence="3" id="KW-1185">Reference proteome</keyword>
<feature type="domain" description="PPM-type phosphatase" evidence="1">
    <location>
        <begin position="3"/>
        <end position="238"/>
    </location>
</feature>
<evidence type="ECO:0000259" key="1">
    <source>
        <dbReference type="PROSITE" id="PS51746"/>
    </source>
</evidence>
<name>A0AAE4FTY0_9CYAN</name>
<dbReference type="RefSeq" id="WP_322878064.1">
    <property type="nucleotide sequence ID" value="NZ_JAVMIP010000006.1"/>
</dbReference>
<dbReference type="PANTHER" id="PTHR47992">
    <property type="entry name" value="PROTEIN PHOSPHATASE"/>
    <property type="match status" value="1"/>
</dbReference>
<dbReference type="InterPro" id="IPR015655">
    <property type="entry name" value="PP2C"/>
</dbReference>
<dbReference type="SMART" id="SM00332">
    <property type="entry name" value="PP2Cc"/>
    <property type="match status" value="1"/>
</dbReference>